<dbReference type="EMBL" id="ML995930">
    <property type="protein sequence ID" value="KAF2764300.1"/>
    <property type="molecule type" value="Genomic_DNA"/>
</dbReference>
<protein>
    <recommendedName>
        <fullName evidence="3">DUF262 domain-containing protein</fullName>
    </recommendedName>
</protein>
<dbReference type="PANTHER" id="PTHR39639">
    <property type="entry name" value="CHROMOSOME 16, WHOLE GENOME SHOTGUN SEQUENCE"/>
    <property type="match status" value="1"/>
</dbReference>
<gene>
    <name evidence="1" type="ORF">EJ03DRAFT_331974</name>
</gene>
<evidence type="ECO:0000313" key="2">
    <source>
        <dbReference type="Proteomes" id="UP000799436"/>
    </source>
</evidence>
<proteinExistence type="predicted"/>
<keyword evidence="2" id="KW-1185">Reference proteome</keyword>
<sequence length="195" mass="23325">MNCIDGKQRLTSVKHFTEGRTPCHDRYGNRWYFCRPLDTEKAPHGRKYLPAKAKAVFWQKTFLCYEYVGMTDDQEHELFERVQRGNPLTAAEKSQAKKRPWQELARQFEQHFPRAMKLSINSRGAGHNKIISSFVQILERDRGALDPLRPEQFRATSYWFDRWFVAQIHQHPCTADVRDRMKRMFDRYERIARSK</sequence>
<dbReference type="PANTHER" id="PTHR39639:SF1">
    <property type="entry name" value="DUF262 DOMAIN-CONTAINING PROTEIN"/>
    <property type="match status" value="1"/>
</dbReference>
<name>A0A6G1KV63_9PEZI</name>
<organism evidence="1 2">
    <name type="scientific">Teratosphaeria nubilosa</name>
    <dbReference type="NCBI Taxonomy" id="161662"/>
    <lineage>
        <taxon>Eukaryota</taxon>
        <taxon>Fungi</taxon>
        <taxon>Dikarya</taxon>
        <taxon>Ascomycota</taxon>
        <taxon>Pezizomycotina</taxon>
        <taxon>Dothideomycetes</taxon>
        <taxon>Dothideomycetidae</taxon>
        <taxon>Mycosphaerellales</taxon>
        <taxon>Teratosphaeriaceae</taxon>
        <taxon>Teratosphaeria</taxon>
    </lineage>
</organism>
<evidence type="ECO:0000313" key="1">
    <source>
        <dbReference type="EMBL" id="KAF2764300.1"/>
    </source>
</evidence>
<accession>A0A6G1KV63</accession>
<evidence type="ECO:0008006" key="3">
    <source>
        <dbReference type="Google" id="ProtNLM"/>
    </source>
</evidence>
<reference evidence="1" key="1">
    <citation type="journal article" date="2020" name="Stud. Mycol.">
        <title>101 Dothideomycetes genomes: a test case for predicting lifestyles and emergence of pathogens.</title>
        <authorList>
            <person name="Haridas S."/>
            <person name="Albert R."/>
            <person name="Binder M."/>
            <person name="Bloem J."/>
            <person name="Labutti K."/>
            <person name="Salamov A."/>
            <person name="Andreopoulos B."/>
            <person name="Baker S."/>
            <person name="Barry K."/>
            <person name="Bills G."/>
            <person name="Bluhm B."/>
            <person name="Cannon C."/>
            <person name="Castanera R."/>
            <person name="Culley D."/>
            <person name="Daum C."/>
            <person name="Ezra D."/>
            <person name="Gonzalez J."/>
            <person name="Henrissat B."/>
            <person name="Kuo A."/>
            <person name="Liang C."/>
            <person name="Lipzen A."/>
            <person name="Lutzoni F."/>
            <person name="Magnuson J."/>
            <person name="Mondo S."/>
            <person name="Nolan M."/>
            <person name="Ohm R."/>
            <person name="Pangilinan J."/>
            <person name="Park H.-J."/>
            <person name="Ramirez L."/>
            <person name="Alfaro M."/>
            <person name="Sun H."/>
            <person name="Tritt A."/>
            <person name="Yoshinaga Y."/>
            <person name="Zwiers L.-H."/>
            <person name="Turgeon B."/>
            <person name="Goodwin S."/>
            <person name="Spatafora J."/>
            <person name="Crous P."/>
            <person name="Grigoriev I."/>
        </authorList>
    </citation>
    <scope>NUCLEOTIDE SEQUENCE</scope>
    <source>
        <strain evidence="1">CBS 116005</strain>
    </source>
</reference>
<dbReference type="Proteomes" id="UP000799436">
    <property type="component" value="Unassembled WGS sequence"/>
</dbReference>
<dbReference type="AlphaFoldDB" id="A0A6G1KV63"/>
<dbReference type="OrthoDB" id="5419821at2759"/>